<name>A0ABW4LYP2_9BACI</name>
<reference evidence="2" key="1">
    <citation type="journal article" date="2019" name="Int. J. Syst. Evol. Microbiol.">
        <title>The Global Catalogue of Microorganisms (GCM) 10K type strain sequencing project: providing services to taxonomists for standard genome sequencing and annotation.</title>
        <authorList>
            <consortium name="The Broad Institute Genomics Platform"/>
            <consortium name="The Broad Institute Genome Sequencing Center for Infectious Disease"/>
            <person name="Wu L."/>
            <person name="Ma J."/>
        </authorList>
    </citation>
    <scope>NUCLEOTIDE SEQUENCE [LARGE SCALE GENOMIC DNA]</scope>
    <source>
        <strain evidence="2">CCUG 49339</strain>
    </source>
</reference>
<evidence type="ECO:0000313" key="1">
    <source>
        <dbReference type="EMBL" id="MFD1739542.1"/>
    </source>
</evidence>
<dbReference type="RefSeq" id="WP_377930781.1">
    <property type="nucleotide sequence ID" value="NZ_JBHUEM010000055.1"/>
</dbReference>
<dbReference type="Proteomes" id="UP001597214">
    <property type="component" value="Unassembled WGS sequence"/>
</dbReference>
<dbReference type="EMBL" id="JBHUEM010000055">
    <property type="protein sequence ID" value="MFD1739542.1"/>
    <property type="molecule type" value="Genomic_DNA"/>
</dbReference>
<sequence>MNKSELKSMLEIKQIPTYYYNLDGIGEVDQRVCLEKEGQEWIVFYSERGKRFDIKRFNTEDEACQDILNRLVE</sequence>
<gene>
    <name evidence="1" type="ORF">ACFSCX_23965</name>
</gene>
<keyword evidence="2" id="KW-1185">Reference proteome</keyword>
<organism evidence="1 2">
    <name type="scientific">Bacillus salitolerans</name>
    <dbReference type="NCBI Taxonomy" id="1437434"/>
    <lineage>
        <taxon>Bacteria</taxon>
        <taxon>Bacillati</taxon>
        <taxon>Bacillota</taxon>
        <taxon>Bacilli</taxon>
        <taxon>Bacillales</taxon>
        <taxon>Bacillaceae</taxon>
        <taxon>Bacillus</taxon>
    </lineage>
</organism>
<proteinExistence type="predicted"/>
<evidence type="ECO:0000313" key="2">
    <source>
        <dbReference type="Proteomes" id="UP001597214"/>
    </source>
</evidence>
<comment type="caution">
    <text evidence="1">The sequence shown here is derived from an EMBL/GenBank/DDBJ whole genome shotgun (WGS) entry which is preliminary data.</text>
</comment>
<protein>
    <submittedName>
        <fullName evidence="1">Uncharacterized protein</fullName>
    </submittedName>
</protein>
<accession>A0ABW4LYP2</accession>